<keyword evidence="1" id="KW-0732">Signal</keyword>
<dbReference type="PANTHER" id="PTHR43135">
    <property type="entry name" value="ALPHA-D-RIBOSE 1-METHYLPHOSPHONATE 5-TRIPHOSPHATE DIPHOSPHATASE"/>
    <property type="match status" value="1"/>
</dbReference>
<dbReference type="SUPFAM" id="SSF51338">
    <property type="entry name" value="Composite domain of metallo-dependent hydrolases"/>
    <property type="match status" value="1"/>
</dbReference>
<organism evidence="3 4">
    <name type="scientific">Hyphococcus lacteus</name>
    <dbReference type="NCBI Taxonomy" id="3143536"/>
    <lineage>
        <taxon>Bacteria</taxon>
        <taxon>Pseudomonadati</taxon>
        <taxon>Pseudomonadota</taxon>
        <taxon>Alphaproteobacteria</taxon>
        <taxon>Parvularculales</taxon>
        <taxon>Parvularculaceae</taxon>
        <taxon>Hyphococcus</taxon>
    </lineage>
</organism>
<dbReference type="Pfam" id="PF07676">
    <property type="entry name" value="PD40"/>
    <property type="match status" value="2"/>
</dbReference>
<keyword evidence="4" id="KW-1185">Reference proteome</keyword>
<feature type="domain" description="Amidohydrolase-related" evidence="2">
    <location>
        <begin position="964"/>
        <end position="1026"/>
    </location>
</feature>
<dbReference type="Gene3D" id="2.30.40.10">
    <property type="entry name" value="Urease, subunit C, domain 1"/>
    <property type="match status" value="2"/>
</dbReference>
<dbReference type="InterPro" id="IPR051781">
    <property type="entry name" value="Metallo-dep_Hydrolase"/>
</dbReference>
<dbReference type="EMBL" id="JBEHZE010000002">
    <property type="protein sequence ID" value="MEX6634771.1"/>
    <property type="molecule type" value="Genomic_DNA"/>
</dbReference>
<dbReference type="InterPro" id="IPR011059">
    <property type="entry name" value="Metal-dep_hydrolase_composite"/>
</dbReference>
<name>A0ABV3ZBL1_9PROT</name>
<dbReference type="RefSeq" id="WP_369314810.1">
    <property type="nucleotide sequence ID" value="NZ_JBEHZE010000002.1"/>
</dbReference>
<dbReference type="SUPFAM" id="SSF82171">
    <property type="entry name" value="DPP6 N-terminal domain-like"/>
    <property type="match status" value="1"/>
</dbReference>
<dbReference type="PANTHER" id="PTHR43135:SF3">
    <property type="entry name" value="ALPHA-D-RIBOSE 1-METHYLPHOSPHONATE 5-TRIPHOSPHATE DIPHOSPHATASE"/>
    <property type="match status" value="1"/>
</dbReference>
<evidence type="ECO:0000259" key="2">
    <source>
        <dbReference type="Pfam" id="PF01979"/>
    </source>
</evidence>
<accession>A0ABV3ZBL1</accession>
<feature type="chain" id="PRO_5045532844" evidence="1">
    <location>
        <begin position="22"/>
        <end position="1071"/>
    </location>
</feature>
<evidence type="ECO:0000313" key="4">
    <source>
        <dbReference type="Proteomes" id="UP001560685"/>
    </source>
</evidence>
<dbReference type="Gene3D" id="2.120.10.30">
    <property type="entry name" value="TolB, C-terminal domain"/>
    <property type="match status" value="2"/>
</dbReference>
<reference evidence="3 4" key="1">
    <citation type="submission" date="2024-05" db="EMBL/GenBank/DDBJ databases">
        <title>Three bacterial strains, DH-69, EH-24, and ECK-19 isolated from coastal sediments.</title>
        <authorList>
            <person name="Ye Y.-Q."/>
            <person name="Du Z.-J."/>
        </authorList>
    </citation>
    <scope>NUCLEOTIDE SEQUENCE [LARGE SCALE GENOMIC DNA]</scope>
    <source>
        <strain evidence="3 4">ECK-19</strain>
    </source>
</reference>
<dbReference type="InterPro" id="IPR011659">
    <property type="entry name" value="WD40"/>
</dbReference>
<gene>
    <name evidence="3" type="ORF">ABFZ84_14565</name>
</gene>
<dbReference type="SUPFAM" id="SSF51556">
    <property type="entry name" value="Metallo-dependent hydrolases"/>
    <property type="match status" value="1"/>
</dbReference>
<dbReference type="Proteomes" id="UP001560685">
    <property type="component" value="Unassembled WGS sequence"/>
</dbReference>
<evidence type="ECO:0000256" key="1">
    <source>
        <dbReference type="SAM" id="SignalP"/>
    </source>
</evidence>
<comment type="caution">
    <text evidence="3">The sequence shown here is derived from an EMBL/GenBank/DDBJ whole genome shotgun (WGS) entry which is preliminary data.</text>
</comment>
<evidence type="ECO:0000313" key="3">
    <source>
        <dbReference type="EMBL" id="MEX6634771.1"/>
    </source>
</evidence>
<proteinExistence type="predicted"/>
<protein>
    <submittedName>
        <fullName evidence="3">Amidohydrolase family protein</fullName>
    </submittedName>
</protein>
<dbReference type="InterPro" id="IPR032466">
    <property type="entry name" value="Metal_Hydrolase"/>
</dbReference>
<dbReference type="Pfam" id="PF01979">
    <property type="entry name" value="Amidohydro_1"/>
    <property type="match status" value="1"/>
</dbReference>
<dbReference type="InterPro" id="IPR006680">
    <property type="entry name" value="Amidohydro-rel"/>
</dbReference>
<feature type="signal peptide" evidence="1">
    <location>
        <begin position="1"/>
        <end position="21"/>
    </location>
</feature>
<dbReference type="SUPFAM" id="SSF69304">
    <property type="entry name" value="Tricorn protease N-terminal domain"/>
    <property type="match status" value="1"/>
</dbReference>
<sequence length="1071" mass="116902">MMQKFFLLLCVLVTITPSAQAQNERLPIEASRILTHSPDTTTWTSLDVSPDGERLVFDMLGDLFVMPADGGEAQQFSEGLAFDSQPVFSPDGEWVAFVSDRSGSESIWIARLDGSKTKMIGGFDDDTALTSPAWSVDGQSIYASRYRADIDSYELWQFSLNGKKELLVPAKLKSGGVQSTLGAAPAPNGKHLYYARRKGNLDFSSPVRWTIGVRDLNSGEELEVIAGSAARRTKEESYFKPLVSPDGTSVAYIVRDSGRNILRVRNLFTGNDISLGETDADALQASAWMGLLPRFSFTADSDALILSHEGQIERRPLNGGVPERLRRLINARTAVGPSTRIRLSEEDGPVLAKLAMAPMPSPDGQYIAFRSLGNLYVQKVGGALIQLEAGVESPAHPAWSPDGSLISFVSWTEAEGGAVWTMPSNGEGQAKRRTVTSAFWRNPTFSPDGLAIYAFRSATDARRQSNFEIGAIRKSQLVRIDLMSGEERVLAVGEFGGRIHFGGDREPHFLGPNGLMRYDAKEKNVKPVISISGPGWYFSEDQALASAIELSPDGSRVAALVANRVYVLPMPKKEGTRTDVESARNVDIQQLAAMGADYIAWAGSDRLDLYAGMSWGRFDPTQDVTEPLFKGRFAVSVQRPIHSGSLLLTGGRALTMANGDTVITNADILVTGRRIAAVGPAGSFSVPEGTLRHDISGKTVMPGFIDAHDHIGSIRRDVPAHEIWALRARLAYGVTTSFDPSTLSEDLLEYEGLADAGLVLGPRLRSTGPAIFSKQRFKSLDEVRRVLKRYSEGYGIDNIKQYRAGNREVRQWIAQAAREQGLMPTTEGALSLKLDLTQILDGYAGHEHALPALPLGEDVIELMVEMRTSYVMTLSITNSGSPALDWLVPNGESSLDGRINRFWSPSAIRQKLDGSWDWRSLRTMRFPQVSQEANELAAKGGLIGVGAHGNLPGIGFHWEMEAHAMGGMEAMVVLHAATAGSAETIGRLNDLGTLETGKIADLLILDANPLEDIQHARDISAVMRDGILYEAATLSEIWPNSTSAPVPWFTKEKTEHWLPINDPDWHEIYGH</sequence>
<dbReference type="InterPro" id="IPR011042">
    <property type="entry name" value="6-blade_b-propeller_TolB-like"/>
</dbReference>